<evidence type="ECO:0000313" key="6">
    <source>
        <dbReference type="EMBL" id="NDY96834.1"/>
    </source>
</evidence>
<protein>
    <submittedName>
        <fullName evidence="6">LemA family protein</fullName>
    </submittedName>
</protein>
<dbReference type="PANTHER" id="PTHR34478:SF2">
    <property type="entry name" value="MEMBRANE PROTEIN"/>
    <property type="match status" value="1"/>
</dbReference>
<proteinExistence type="inferred from homology"/>
<keyword evidence="5" id="KW-0472">Membrane</keyword>
<evidence type="ECO:0000256" key="5">
    <source>
        <dbReference type="ARBA" id="ARBA00023136"/>
    </source>
</evidence>
<dbReference type="GO" id="GO:0016020">
    <property type="term" value="C:membrane"/>
    <property type="evidence" value="ECO:0007669"/>
    <property type="project" value="UniProtKB-SubCell"/>
</dbReference>
<evidence type="ECO:0000256" key="2">
    <source>
        <dbReference type="ARBA" id="ARBA00008854"/>
    </source>
</evidence>
<keyword evidence="4" id="KW-1133">Transmembrane helix</keyword>
<comment type="caution">
    <text evidence="6">The sequence shown here is derived from an EMBL/GenBank/DDBJ whole genome shotgun (WGS) entry which is preliminary data.</text>
</comment>
<dbReference type="Proteomes" id="UP000484885">
    <property type="component" value="Unassembled WGS sequence"/>
</dbReference>
<sequence>MEWLPLIFLLAVLAWAVWSYNRLVMRRNRVATAWSDIDVQLTRRHDLVPNLVRVVERYTDHERVTLEKVTRLRGEALQSDSPERLGVIEDELEQLLSRLLVLKEDYPDLRASENFHQLSEQLVEVEQHLVFARRYYNGAVRDLNTTIEQVPDLIIARLFRFRPAEFYAAEAAQRVVPKLEQST</sequence>
<accession>A0A845V297</accession>
<gene>
    <name evidence="6" type="ORF">G3I74_13960</name>
</gene>
<reference evidence="6 7" key="1">
    <citation type="submission" date="2020-02" db="EMBL/GenBank/DDBJ databases">
        <authorList>
            <person name="Zhang X.-Y."/>
        </authorList>
    </citation>
    <scope>NUCLEOTIDE SEQUENCE [LARGE SCALE GENOMIC DNA]</scope>
    <source>
        <strain evidence="6 7">C33</strain>
    </source>
</reference>
<dbReference type="AlphaFoldDB" id="A0A845V297"/>
<evidence type="ECO:0000256" key="3">
    <source>
        <dbReference type="ARBA" id="ARBA00022692"/>
    </source>
</evidence>
<evidence type="ECO:0000256" key="1">
    <source>
        <dbReference type="ARBA" id="ARBA00004167"/>
    </source>
</evidence>
<keyword evidence="3" id="KW-0812">Transmembrane</keyword>
<dbReference type="SUPFAM" id="SSF140478">
    <property type="entry name" value="LemA-like"/>
    <property type="match status" value="1"/>
</dbReference>
<comment type="similarity">
    <text evidence="2">Belongs to the LemA family.</text>
</comment>
<dbReference type="Pfam" id="PF04011">
    <property type="entry name" value="LemA"/>
    <property type="match status" value="1"/>
</dbReference>
<evidence type="ECO:0000256" key="4">
    <source>
        <dbReference type="ARBA" id="ARBA00022989"/>
    </source>
</evidence>
<dbReference type="Gene3D" id="1.20.1440.20">
    <property type="entry name" value="LemA-like domain"/>
    <property type="match status" value="1"/>
</dbReference>
<name>A0A845V297_9GAMM</name>
<dbReference type="EMBL" id="JAAGSC010000044">
    <property type="protein sequence ID" value="NDY96834.1"/>
    <property type="molecule type" value="Genomic_DNA"/>
</dbReference>
<dbReference type="RefSeq" id="WP_164212223.1">
    <property type="nucleotide sequence ID" value="NZ_JAAGSC010000044.1"/>
</dbReference>
<dbReference type="PANTHER" id="PTHR34478">
    <property type="entry name" value="PROTEIN LEMA"/>
    <property type="match status" value="1"/>
</dbReference>
<dbReference type="InterPro" id="IPR007156">
    <property type="entry name" value="MamQ_LemA"/>
</dbReference>
<organism evidence="6 7">
    <name type="scientific">Wenzhouxiangella limi</name>
    <dbReference type="NCBI Taxonomy" id="2707351"/>
    <lineage>
        <taxon>Bacteria</taxon>
        <taxon>Pseudomonadati</taxon>
        <taxon>Pseudomonadota</taxon>
        <taxon>Gammaproteobacteria</taxon>
        <taxon>Chromatiales</taxon>
        <taxon>Wenzhouxiangellaceae</taxon>
        <taxon>Wenzhouxiangella</taxon>
    </lineage>
</organism>
<dbReference type="InterPro" id="IPR023353">
    <property type="entry name" value="LemA-like_dom_sf"/>
</dbReference>
<keyword evidence="7" id="KW-1185">Reference proteome</keyword>
<evidence type="ECO:0000313" key="7">
    <source>
        <dbReference type="Proteomes" id="UP000484885"/>
    </source>
</evidence>
<comment type="subcellular location">
    <subcellularLocation>
        <location evidence="1">Membrane</location>
        <topology evidence="1">Single-pass membrane protein</topology>
    </subcellularLocation>
</comment>